<accession>A0ABW1QTH9</accession>
<organism evidence="2 3">
    <name type="scientific">Nocardioides yefusunii</name>
    <dbReference type="NCBI Taxonomy" id="2500546"/>
    <lineage>
        <taxon>Bacteria</taxon>
        <taxon>Bacillati</taxon>
        <taxon>Actinomycetota</taxon>
        <taxon>Actinomycetes</taxon>
        <taxon>Propionibacteriales</taxon>
        <taxon>Nocardioidaceae</taxon>
        <taxon>Nocardioides</taxon>
    </lineage>
</organism>
<dbReference type="InterPro" id="IPR016040">
    <property type="entry name" value="NAD(P)-bd_dom"/>
</dbReference>
<gene>
    <name evidence="2" type="ORF">ACFPWU_00480</name>
</gene>
<proteinExistence type="predicted"/>
<dbReference type="Pfam" id="PF13460">
    <property type="entry name" value="NAD_binding_10"/>
    <property type="match status" value="1"/>
</dbReference>
<dbReference type="Gene3D" id="3.40.50.720">
    <property type="entry name" value="NAD(P)-binding Rossmann-like Domain"/>
    <property type="match status" value="1"/>
</dbReference>
<keyword evidence="3" id="KW-1185">Reference proteome</keyword>
<dbReference type="SUPFAM" id="SSF51735">
    <property type="entry name" value="NAD(P)-binding Rossmann-fold domains"/>
    <property type="match status" value="1"/>
</dbReference>
<dbReference type="RefSeq" id="WP_164878787.1">
    <property type="nucleotide sequence ID" value="NZ_CP034929.1"/>
</dbReference>
<evidence type="ECO:0000313" key="3">
    <source>
        <dbReference type="Proteomes" id="UP001596098"/>
    </source>
</evidence>
<name>A0ABW1QTH9_9ACTN</name>
<dbReference type="PANTHER" id="PTHR43355:SF2">
    <property type="entry name" value="FLAVIN REDUCTASE (NADPH)"/>
    <property type="match status" value="1"/>
</dbReference>
<evidence type="ECO:0000259" key="1">
    <source>
        <dbReference type="Pfam" id="PF13460"/>
    </source>
</evidence>
<protein>
    <submittedName>
        <fullName evidence="2">NAD(P)-dependent oxidoreductase</fullName>
    </submittedName>
</protein>
<feature type="domain" description="NAD(P)-binding" evidence="1">
    <location>
        <begin position="7"/>
        <end position="195"/>
    </location>
</feature>
<comment type="caution">
    <text evidence="2">The sequence shown here is derived from an EMBL/GenBank/DDBJ whole genome shotgun (WGS) entry which is preliminary data.</text>
</comment>
<dbReference type="Proteomes" id="UP001596098">
    <property type="component" value="Unassembled WGS sequence"/>
</dbReference>
<dbReference type="PANTHER" id="PTHR43355">
    <property type="entry name" value="FLAVIN REDUCTASE (NADPH)"/>
    <property type="match status" value="1"/>
</dbReference>
<dbReference type="InterPro" id="IPR036291">
    <property type="entry name" value="NAD(P)-bd_dom_sf"/>
</dbReference>
<evidence type="ECO:0000313" key="2">
    <source>
        <dbReference type="EMBL" id="MFC6152144.1"/>
    </source>
</evidence>
<dbReference type="InterPro" id="IPR051606">
    <property type="entry name" value="Polyketide_Oxido-like"/>
</dbReference>
<reference evidence="3" key="1">
    <citation type="journal article" date="2019" name="Int. J. Syst. Evol. Microbiol.">
        <title>The Global Catalogue of Microorganisms (GCM) 10K type strain sequencing project: providing services to taxonomists for standard genome sequencing and annotation.</title>
        <authorList>
            <consortium name="The Broad Institute Genomics Platform"/>
            <consortium name="The Broad Institute Genome Sequencing Center for Infectious Disease"/>
            <person name="Wu L."/>
            <person name="Ma J."/>
        </authorList>
    </citation>
    <scope>NUCLEOTIDE SEQUENCE [LARGE SCALE GENOMIC DNA]</scope>
    <source>
        <strain evidence="3">DFY28</strain>
    </source>
</reference>
<dbReference type="EMBL" id="JBHSQI010000001">
    <property type="protein sequence ID" value="MFC6152144.1"/>
    <property type="molecule type" value="Genomic_DNA"/>
</dbReference>
<sequence>MKIALIGATGRVGAETLSAAVLDGHDVHALVRRPEAVPRHPGVSVAAVNLRDPDVLAIEFAGCDAIAVALRSEPARRDLLSETLPVIADAARTAGVRRVVQVGEFGAGETARVASWRARSIYASLDRARLTDHARALEVTDRTGLEWTTLLPVKLREGAPHQVFAVMPWEDVARVPGLPMLPYANVARVVVDLATRAEHVPGPLLVTTAAGVRLTSAAARTVTLA</sequence>